<dbReference type="SUPFAM" id="SSF46565">
    <property type="entry name" value="Chaperone J-domain"/>
    <property type="match status" value="1"/>
</dbReference>
<feature type="domain" description="J" evidence="2">
    <location>
        <begin position="125"/>
        <end position="196"/>
    </location>
</feature>
<dbReference type="Pfam" id="PF00226">
    <property type="entry name" value="DnaJ"/>
    <property type="match status" value="1"/>
</dbReference>
<keyword evidence="4" id="KW-1185">Reference proteome</keyword>
<evidence type="ECO:0000313" key="3">
    <source>
        <dbReference type="EMBL" id="CAH3020247.1"/>
    </source>
</evidence>
<dbReference type="InterPro" id="IPR001623">
    <property type="entry name" value="DnaJ_domain"/>
</dbReference>
<feature type="transmembrane region" description="Helical" evidence="1">
    <location>
        <begin position="229"/>
        <end position="252"/>
    </location>
</feature>
<keyword evidence="1" id="KW-0472">Membrane</keyword>
<organism evidence="3 4">
    <name type="scientific">Porites evermanni</name>
    <dbReference type="NCBI Taxonomy" id="104178"/>
    <lineage>
        <taxon>Eukaryota</taxon>
        <taxon>Metazoa</taxon>
        <taxon>Cnidaria</taxon>
        <taxon>Anthozoa</taxon>
        <taxon>Hexacorallia</taxon>
        <taxon>Scleractinia</taxon>
        <taxon>Fungiina</taxon>
        <taxon>Poritidae</taxon>
        <taxon>Porites</taxon>
    </lineage>
</organism>
<gene>
    <name evidence="3" type="ORF">PEVE_00006372</name>
</gene>
<accession>A0ABN8LVX4</accession>
<name>A0ABN8LVX4_9CNID</name>
<comment type="caution">
    <text evidence="3">The sequence shown here is derived from an EMBL/GenBank/DDBJ whole genome shotgun (WGS) entry which is preliminary data.</text>
</comment>
<protein>
    <recommendedName>
        <fullName evidence="2">J domain-containing protein</fullName>
    </recommendedName>
</protein>
<dbReference type="PROSITE" id="PS50076">
    <property type="entry name" value="DNAJ_2"/>
    <property type="match status" value="1"/>
</dbReference>
<keyword evidence="1" id="KW-1133">Transmembrane helix</keyword>
<dbReference type="Gene3D" id="1.10.287.110">
    <property type="entry name" value="DnaJ domain"/>
    <property type="match status" value="1"/>
</dbReference>
<sequence length="655" mass="73573">MKGKQRSLLVVNESSEAYLKLKLYFRGDLVCYMPHTSRVFKPNEKFFYTTEWQHKLELVALFQGRKKPKKVLLKPQQWVGKRYVKITESLDVIEDYLSFYPEEEKEGLRKWNRDKELEFTDGQRNLYGILRLDEDEVRAMSKDEQDKEITRAFLRELQIWHPDHNEDGDDEVVRELIWAYGTLQDREKRARYNNLADYDKGWLSGKRFKAVFWPECETMAQSLAWKKRMGLLALSAGLTIGGIVAVVLTAGFSCPLLLSVISGGINSLSETISKEAVLDGCNVKQWLLSTGIGCLLASLPGGAAIGTSLILKSAALSVSEFTGIRIAIAAGCATASSLGTDAKKYFIDGREITTKQAVCHATCHCAAAVAATLVGAGIAKAMHLGSQTTAAASDLEGAVGDMSEGASTILENAEGVVEEISEQSPSMFDQTKCLLEQLPVPSSSKLTRVLIEKGGELAEKLSDDAEELPDEIFSLQSDDVVIEKAFELVKMFTQQNVDLQNLTYKEGNGDDSDSECTQEAVGAQMTENHESFNQRGGLIMYISNGWWLPALSQMIVSYIQDDKEVTKKVRGNRKKIKLTENAKEIKVRFKIWRPTSGWGHVNKYNRFARWWCQPYEPHVFHYPTPVTRTFTIEGTLWWEAVMKVTDEHHNEKDDI</sequence>
<evidence type="ECO:0000259" key="2">
    <source>
        <dbReference type="PROSITE" id="PS50076"/>
    </source>
</evidence>
<evidence type="ECO:0000256" key="1">
    <source>
        <dbReference type="SAM" id="Phobius"/>
    </source>
</evidence>
<reference evidence="3 4" key="1">
    <citation type="submission" date="2022-05" db="EMBL/GenBank/DDBJ databases">
        <authorList>
            <consortium name="Genoscope - CEA"/>
            <person name="William W."/>
        </authorList>
    </citation>
    <scope>NUCLEOTIDE SEQUENCE [LARGE SCALE GENOMIC DNA]</scope>
</reference>
<proteinExistence type="predicted"/>
<dbReference type="EMBL" id="CALNXI010000141">
    <property type="protein sequence ID" value="CAH3020247.1"/>
    <property type="molecule type" value="Genomic_DNA"/>
</dbReference>
<keyword evidence="1" id="KW-0812">Transmembrane</keyword>
<dbReference type="InterPro" id="IPR036869">
    <property type="entry name" value="J_dom_sf"/>
</dbReference>
<dbReference type="Proteomes" id="UP001159427">
    <property type="component" value="Unassembled WGS sequence"/>
</dbReference>
<evidence type="ECO:0000313" key="4">
    <source>
        <dbReference type="Proteomes" id="UP001159427"/>
    </source>
</evidence>